<feature type="binding site" evidence="2">
    <location>
        <position position="126"/>
    </location>
    <ligand>
        <name>substrate</name>
    </ligand>
</feature>
<feature type="domain" description="CobB/CobQ-like glutamine amidotransferase" evidence="3">
    <location>
        <begin position="5"/>
        <end position="204"/>
    </location>
</feature>
<comment type="subunit">
    <text evidence="2">Forms a heterodimer with MurT.</text>
</comment>
<dbReference type="CDD" id="cd01750">
    <property type="entry name" value="GATase1_CobQ"/>
    <property type="match status" value="1"/>
</dbReference>
<dbReference type="GO" id="GO:0008360">
    <property type="term" value="P:regulation of cell shape"/>
    <property type="evidence" value="ECO:0007669"/>
    <property type="project" value="UniProtKB-KW"/>
</dbReference>
<feature type="active site" evidence="2">
    <location>
        <position position="197"/>
    </location>
</feature>
<dbReference type="AlphaFoldDB" id="A0A9W5RFK6"/>
<keyword evidence="5" id="KW-1185">Reference proteome</keyword>
<comment type="function">
    <text evidence="2">The lipid II isoglutaminyl synthase complex catalyzes the formation of alpha-D-isoglutamine in the cell wall lipid II stem peptide. The GatD subunit catalyzes the hydrolysis of glutamine to glutamate and ammonia. The resulting ammonia molecule is channeled to the active site of MurT.</text>
</comment>
<dbReference type="SUPFAM" id="SSF52317">
    <property type="entry name" value="Class I glutamine amidotransferase-like"/>
    <property type="match status" value="1"/>
</dbReference>
<dbReference type="EMBL" id="AGWN01000001">
    <property type="protein sequence ID" value="EPD31559.1"/>
    <property type="molecule type" value="Genomic_DNA"/>
</dbReference>
<dbReference type="PANTHER" id="PTHR21343:SF9">
    <property type="entry name" value="LIPID II ISOGLUTAMINYL SYNTHASE (GLUTAMINE-HYDROLYZING) SUBUNIT GATD"/>
    <property type="match status" value="1"/>
</dbReference>
<dbReference type="InterPro" id="IPR029062">
    <property type="entry name" value="Class_I_gatase-like"/>
</dbReference>
<dbReference type="GO" id="GO:0004359">
    <property type="term" value="F:glutaminase activity"/>
    <property type="evidence" value="ECO:0007669"/>
    <property type="project" value="UniProtKB-UniRule"/>
</dbReference>
<dbReference type="Proteomes" id="UP000014387">
    <property type="component" value="Unassembled WGS sequence"/>
</dbReference>
<dbReference type="GO" id="GO:0140282">
    <property type="term" value="F:carbon-nitrogen ligase activity on lipid II"/>
    <property type="evidence" value="ECO:0007669"/>
    <property type="project" value="UniProtKB-UniRule"/>
</dbReference>
<keyword evidence="2" id="KW-0961">Cell wall biogenesis/degradation</keyword>
<comment type="catalytic activity">
    <reaction evidence="2">
        <text>L-glutamine + H2O = L-glutamate + NH4(+)</text>
        <dbReference type="Rhea" id="RHEA:15889"/>
        <dbReference type="ChEBI" id="CHEBI:15377"/>
        <dbReference type="ChEBI" id="CHEBI:28938"/>
        <dbReference type="ChEBI" id="CHEBI:29985"/>
        <dbReference type="ChEBI" id="CHEBI:58359"/>
        <dbReference type="EC" id="3.5.1.2"/>
    </reaction>
</comment>
<dbReference type="OrthoDB" id="9782045at2"/>
<keyword evidence="1 2" id="KW-0315">Glutamine amidotransferase</keyword>
<comment type="pathway">
    <text evidence="2">Cell wall biogenesis; peptidoglycan biosynthesis.</text>
</comment>
<evidence type="ECO:0000313" key="4">
    <source>
        <dbReference type="EMBL" id="EPD31559.1"/>
    </source>
</evidence>
<name>A0A9W5RFK6_9ACTO</name>
<keyword evidence="2" id="KW-0436">Ligase</keyword>
<evidence type="ECO:0000313" key="5">
    <source>
        <dbReference type="Proteomes" id="UP000014387"/>
    </source>
</evidence>
<evidence type="ECO:0000256" key="2">
    <source>
        <dbReference type="HAMAP-Rule" id="MF_02213"/>
    </source>
</evidence>
<accession>A0A9W5RFK6</accession>
<dbReference type="Gene3D" id="3.40.50.880">
    <property type="match status" value="1"/>
</dbReference>
<dbReference type="EC" id="6.3.5.13" evidence="2"/>
<dbReference type="GO" id="GO:0009252">
    <property type="term" value="P:peptidoglycan biosynthetic process"/>
    <property type="evidence" value="ECO:0007669"/>
    <property type="project" value="UniProtKB-UniRule"/>
</dbReference>
<organism evidence="4 5">
    <name type="scientific">Gleimia europaea ACS-120-V-Col10b</name>
    <dbReference type="NCBI Taxonomy" id="883069"/>
    <lineage>
        <taxon>Bacteria</taxon>
        <taxon>Bacillati</taxon>
        <taxon>Actinomycetota</taxon>
        <taxon>Actinomycetes</taxon>
        <taxon>Actinomycetales</taxon>
        <taxon>Actinomycetaceae</taxon>
        <taxon>Gleimia</taxon>
    </lineage>
</organism>
<comment type="caution">
    <text evidence="4">The sequence shown here is derived from an EMBL/GenBank/DDBJ whole genome shotgun (WGS) entry which is preliminary data.</text>
</comment>
<dbReference type="RefSeq" id="WP_016444669.1">
    <property type="nucleotide sequence ID" value="NZ_KE150266.1"/>
</dbReference>
<reference evidence="4 5" key="1">
    <citation type="submission" date="2013-05" db="EMBL/GenBank/DDBJ databases">
        <title>The Genome Sequence of Actinomyces europaeus ACS-120-V-COL10B.</title>
        <authorList>
            <consortium name="The Broad Institute Genomics Platform"/>
            <person name="Earl A."/>
            <person name="Ward D."/>
            <person name="Feldgarden M."/>
            <person name="Gevers D."/>
            <person name="Saerens B."/>
            <person name="Vaneechoutte M."/>
            <person name="Walker B."/>
            <person name="Young S."/>
            <person name="Zeng Q."/>
            <person name="Gargeya S."/>
            <person name="Fitzgerald M."/>
            <person name="Haas B."/>
            <person name="Abouelleil A."/>
            <person name="Allen A.W."/>
            <person name="Alvarado L."/>
            <person name="Arachchi H.M."/>
            <person name="Berlin A.M."/>
            <person name="Chapman S.B."/>
            <person name="Gainer-Dewar J."/>
            <person name="Goldberg J."/>
            <person name="Griggs A."/>
            <person name="Gujja S."/>
            <person name="Hansen M."/>
            <person name="Howarth C."/>
            <person name="Imamovic A."/>
            <person name="Ireland A."/>
            <person name="Larimer J."/>
            <person name="McCowan C."/>
            <person name="Murphy C."/>
            <person name="Pearson M."/>
            <person name="Poon T.W."/>
            <person name="Priest M."/>
            <person name="Roberts A."/>
            <person name="Saif S."/>
            <person name="Shea T."/>
            <person name="Sisk P."/>
            <person name="Sykes S."/>
            <person name="Wortman J."/>
            <person name="Nusbaum C."/>
            <person name="Birren B."/>
        </authorList>
    </citation>
    <scope>NUCLEOTIDE SEQUENCE [LARGE SCALE GENOMIC DNA]</scope>
    <source>
        <strain evidence="4 5">ACS-120-V-Col10b</strain>
    </source>
</reference>
<proteinExistence type="inferred from homology"/>
<sequence length="245" mass="25814">MSALQIGLIMPETMGAYGDSGNAIVLEKRLQKRGFDAEIVTVHVGDEVPDSLDFYLLGGSEDAAQQVAVQRLEESGALRRAADRGAIVFAVCAGLQVLGASYEDEDGRQVDGLGLLDVQTRRGTERSVGELVTTALLQSVGEPLTGFENHLGVTELGADAQPLGAVLHGHGNALDLSGEGQRVDGAVQGSVFATYMHGPVLARNPQLADYLIRLATGQKDLNPIDTAATALLRKQRLEASGITLK</sequence>
<gene>
    <name evidence="2" type="primary">gatD</name>
    <name evidence="4" type="ORF">HMPREF9238_01335</name>
</gene>
<dbReference type="EC" id="3.5.1.2" evidence="2"/>
<dbReference type="InterPro" id="IPR043702">
    <property type="entry name" value="Lipid_II_synth_GatD"/>
</dbReference>
<dbReference type="InterPro" id="IPR033949">
    <property type="entry name" value="CobQ_GATase1"/>
</dbReference>
<keyword evidence="2" id="KW-0133">Cell shape</keyword>
<dbReference type="InterPro" id="IPR011698">
    <property type="entry name" value="GATase_3"/>
</dbReference>
<dbReference type="PROSITE" id="PS51274">
    <property type="entry name" value="GATASE_COBBQ"/>
    <property type="match status" value="1"/>
</dbReference>
<dbReference type="Pfam" id="PF07685">
    <property type="entry name" value="GATase_3"/>
    <property type="match status" value="1"/>
</dbReference>
<dbReference type="GO" id="GO:0009236">
    <property type="term" value="P:cobalamin biosynthetic process"/>
    <property type="evidence" value="ECO:0007669"/>
    <property type="project" value="InterPro"/>
</dbReference>
<feature type="active site" description="Nucleophile" evidence="2">
    <location>
        <position position="92"/>
    </location>
</feature>
<dbReference type="PANTHER" id="PTHR21343">
    <property type="entry name" value="DETHIOBIOTIN SYNTHETASE"/>
    <property type="match status" value="1"/>
</dbReference>
<evidence type="ECO:0000256" key="1">
    <source>
        <dbReference type="ARBA" id="ARBA00022962"/>
    </source>
</evidence>
<keyword evidence="2" id="KW-0573">Peptidoglycan synthesis</keyword>
<keyword evidence="2" id="KW-0378">Hydrolase</keyword>
<dbReference type="HAMAP" id="MF_02213">
    <property type="entry name" value="Lipid_II_synth_GatD"/>
    <property type="match status" value="1"/>
</dbReference>
<comment type="catalytic activity">
    <reaction evidence="2">
        <text>beta-D-GlcNAc-(1-&gt;4)-Mur2Ac(oyl-L-Ala-gamma-D-Glu-L-Lys-D-Ala-D-Ala)-di-trans,octa-cis-undecaprenyl diphosphate + L-glutamine + ATP + H2O = beta-D-GlcNAc-(1-&gt;4)-Mur2Ac(oyl-L-Ala-D-isoglutaminyl-L-Lys-D-Ala-D-Ala)-di-trans,octa-cis-undecaprenyl diphosphate + L-glutamate + ADP + phosphate + H(+)</text>
        <dbReference type="Rhea" id="RHEA:57928"/>
        <dbReference type="ChEBI" id="CHEBI:15377"/>
        <dbReference type="ChEBI" id="CHEBI:15378"/>
        <dbReference type="ChEBI" id="CHEBI:29985"/>
        <dbReference type="ChEBI" id="CHEBI:30616"/>
        <dbReference type="ChEBI" id="CHEBI:43474"/>
        <dbReference type="ChEBI" id="CHEBI:58359"/>
        <dbReference type="ChEBI" id="CHEBI:60033"/>
        <dbReference type="ChEBI" id="CHEBI:62233"/>
        <dbReference type="ChEBI" id="CHEBI:456216"/>
        <dbReference type="EC" id="6.3.5.13"/>
    </reaction>
</comment>
<dbReference type="GO" id="GO:0071555">
    <property type="term" value="P:cell wall organization"/>
    <property type="evidence" value="ECO:0007669"/>
    <property type="project" value="UniProtKB-KW"/>
</dbReference>
<comment type="similarity">
    <text evidence="2">Belongs to the CobB/CobQ family. GatD subfamily.</text>
</comment>
<evidence type="ECO:0000259" key="3">
    <source>
        <dbReference type="Pfam" id="PF07685"/>
    </source>
</evidence>
<protein>
    <recommendedName>
        <fullName evidence="2">Lipid II isoglutaminyl synthase (glutamine-hydrolyzing) subunit GatD</fullName>
        <ecNumber evidence="2">6.3.5.13</ecNumber>
    </recommendedName>
    <alternativeName>
        <fullName evidence="2">Lipid II isoglutaminyl synthase glutaminase subunit</fullName>
        <ecNumber evidence="2">3.5.1.2</ecNumber>
    </alternativeName>
</protein>